<dbReference type="GeneID" id="5981277"/>
<dbReference type="InParanoid" id="Q0U1Y8"/>
<accession>Q0U1Y8</accession>
<evidence type="ECO:0000313" key="3">
    <source>
        <dbReference type="Proteomes" id="UP000001055"/>
    </source>
</evidence>
<dbReference type="VEuPathDB" id="FungiDB:JI435_441500"/>
<keyword evidence="1" id="KW-1133">Transmembrane helix</keyword>
<gene>
    <name evidence="2" type="ORF">SNOG_14157</name>
</gene>
<dbReference type="KEGG" id="pno:SNOG_14157"/>
<keyword evidence="1" id="KW-0472">Membrane</keyword>
<organism evidence="2 3">
    <name type="scientific">Phaeosphaeria nodorum (strain SN15 / ATCC MYA-4574 / FGSC 10173)</name>
    <name type="common">Glume blotch fungus</name>
    <name type="synonym">Parastagonospora nodorum</name>
    <dbReference type="NCBI Taxonomy" id="321614"/>
    <lineage>
        <taxon>Eukaryota</taxon>
        <taxon>Fungi</taxon>
        <taxon>Dikarya</taxon>
        <taxon>Ascomycota</taxon>
        <taxon>Pezizomycotina</taxon>
        <taxon>Dothideomycetes</taxon>
        <taxon>Pleosporomycetidae</taxon>
        <taxon>Pleosporales</taxon>
        <taxon>Pleosporineae</taxon>
        <taxon>Phaeosphaeriaceae</taxon>
        <taxon>Parastagonospora</taxon>
    </lineage>
</organism>
<protein>
    <submittedName>
        <fullName evidence="2">Uncharacterized protein</fullName>
    </submittedName>
</protein>
<dbReference type="Proteomes" id="UP000001055">
    <property type="component" value="Unassembled WGS sequence"/>
</dbReference>
<sequence>MARLRTLHWSAIIISLGFTLVMVAIRACVRRGLAFHAKFLPLIDGLERAQITIWIVDHVRTEGVHKLGTLTIPHKRHVGKEDASWLYMLPRLLTASRCHESVDADENVVFFGPDVPESEFHEESPICDQVKLCAELVLHNSGAEKTEGWDDITVQLRKVIEGLVTRFWQQEYFKDPNRQSLTWTLPMVKTCPGIIDSSIRAQTVHTLVPQNIRMEIVRVKTGRIDAMEWRSNVEGDDTTVMLTALRDLDACARETSRVNPEGPSHSHLLKASRIIGFVPHDEVNDADSLLHTYLKWLDGTLLFFALTALPASQKPAHQEDINRSSATYGCHYSSSWQGASRDRDAVDGGVTDEKPCNDIYMFCDGTDREECAREIFGIFVLTLASLPKPLEEFDLYEEVVYAGSSTSVARHRILDRMVELMIQKAPSLFPTKKKAREMIIPAFIKHSLLPSMKEKLATPSSGSSEVASPL</sequence>
<evidence type="ECO:0000313" key="2">
    <source>
        <dbReference type="EMBL" id="EAT78394.1"/>
    </source>
</evidence>
<dbReference type="EMBL" id="CH445354">
    <property type="protein sequence ID" value="EAT78394.1"/>
    <property type="molecule type" value="Genomic_DNA"/>
</dbReference>
<feature type="transmembrane region" description="Helical" evidence="1">
    <location>
        <begin position="6"/>
        <end position="29"/>
    </location>
</feature>
<reference evidence="3" key="1">
    <citation type="journal article" date="2007" name="Plant Cell">
        <title>Dothideomycete-plant interactions illuminated by genome sequencing and EST analysis of the wheat pathogen Stagonospora nodorum.</title>
        <authorList>
            <person name="Hane J.K."/>
            <person name="Lowe R.G."/>
            <person name="Solomon P.S."/>
            <person name="Tan K.C."/>
            <person name="Schoch C.L."/>
            <person name="Spatafora J.W."/>
            <person name="Crous P.W."/>
            <person name="Kodira C."/>
            <person name="Birren B.W."/>
            <person name="Galagan J.E."/>
            <person name="Torriani S.F."/>
            <person name="McDonald B.A."/>
            <person name="Oliver R.P."/>
        </authorList>
    </citation>
    <scope>NUCLEOTIDE SEQUENCE [LARGE SCALE GENOMIC DNA]</scope>
    <source>
        <strain evidence="3">SN15 / ATCC MYA-4574 / FGSC 10173</strain>
    </source>
</reference>
<name>Q0U1Y8_PHANO</name>
<dbReference type="AlphaFoldDB" id="Q0U1Y8"/>
<proteinExistence type="predicted"/>
<dbReference type="RefSeq" id="XP_001804354.1">
    <property type="nucleotide sequence ID" value="XM_001804302.1"/>
</dbReference>
<evidence type="ECO:0000256" key="1">
    <source>
        <dbReference type="SAM" id="Phobius"/>
    </source>
</evidence>
<keyword evidence="1" id="KW-0812">Transmembrane</keyword>